<dbReference type="GO" id="GO:0000155">
    <property type="term" value="F:phosphorelay sensor kinase activity"/>
    <property type="evidence" value="ECO:0007669"/>
    <property type="project" value="InterPro"/>
</dbReference>
<evidence type="ECO:0000256" key="16">
    <source>
        <dbReference type="SAM" id="Phobius"/>
    </source>
</evidence>
<dbReference type="InterPro" id="IPR005467">
    <property type="entry name" value="His_kinase_dom"/>
</dbReference>
<dbReference type="InParanoid" id="A0A0D2GCS2"/>
<comment type="subcellular location">
    <subcellularLocation>
        <location evidence="2">Cell membrane</location>
        <topology evidence="2">Multi-pass membrane protein</topology>
    </subcellularLocation>
</comment>
<dbReference type="NCBIfam" id="TIGR00229">
    <property type="entry name" value="sensory_box"/>
    <property type="match status" value="4"/>
</dbReference>
<dbReference type="InterPro" id="IPR004358">
    <property type="entry name" value="Sig_transdc_His_kin-like_C"/>
</dbReference>
<evidence type="ECO:0000259" key="19">
    <source>
        <dbReference type="PROSITE" id="PS50112"/>
    </source>
</evidence>
<keyword evidence="12" id="KW-0902">Two-component regulatory system</keyword>
<evidence type="ECO:0000256" key="13">
    <source>
        <dbReference type="ARBA" id="ARBA00023136"/>
    </source>
</evidence>
<keyword evidence="4" id="KW-1003">Cell membrane</keyword>
<dbReference type="GO" id="GO:0005524">
    <property type="term" value="F:ATP binding"/>
    <property type="evidence" value="ECO:0007669"/>
    <property type="project" value="UniProtKB-KW"/>
</dbReference>
<dbReference type="InterPro" id="IPR001789">
    <property type="entry name" value="Sig_transdc_resp-reg_receiver"/>
</dbReference>
<dbReference type="InterPro" id="IPR003594">
    <property type="entry name" value="HATPase_dom"/>
</dbReference>
<dbReference type="SUPFAM" id="SSF47226">
    <property type="entry name" value="Histidine-containing phosphotransfer domain, HPT domain"/>
    <property type="match status" value="1"/>
</dbReference>
<dbReference type="GO" id="GO:0005886">
    <property type="term" value="C:plasma membrane"/>
    <property type="evidence" value="ECO:0007669"/>
    <property type="project" value="UniProtKB-SubCell"/>
</dbReference>
<accession>A0A0D2GCS2</accession>
<evidence type="ECO:0000313" key="23">
    <source>
        <dbReference type="Proteomes" id="UP000032233"/>
    </source>
</evidence>
<dbReference type="InterPro" id="IPR001610">
    <property type="entry name" value="PAC"/>
</dbReference>
<dbReference type="EMBL" id="AZAC01000023">
    <property type="protein sequence ID" value="KIX12752.1"/>
    <property type="molecule type" value="Genomic_DNA"/>
</dbReference>
<keyword evidence="13 16" id="KW-0472">Membrane</keyword>
<dbReference type="InterPro" id="IPR036641">
    <property type="entry name" value="HPT_dom_sf"/>
</dbReference>
<dbReference type="PROSITE" id="PS50109">
    <property type="entry name" value="HIS_KIN"/>
    <property type="match status" value="1"/>
</dbReference>
<dbReference type="PROSITE" id="PS50112">
    <property type="entry name" value="PAS"/>
    <property type="match status" value="3"/>
</dbReference>
<dbReference type="InterPro" id="IPR036890">
    <property type="entry name" value="HATPase_C_sf"/>
</dbReference>
<dbReference type="Gene3D" id="3.30.565.10">
    <property type="entry name" value="Histidine kinase-like ATPase, C-terminal domain"/>
    <property type="match status" value="1"/>
</dbReference>
<dbReference type="FunFam" id="3.30.565.10:FF:000010">
    <property type="entry name" value="Sensor histidine kinase RcsC"/>
    <property type="match status" value="1"/>
</dbReference>
<keyword evidence="8" id="KW-0547">Nucleotide-binding</keyword>
<dbReference type="Pfam" id="PF00072">
    <property type="entry name" value="Response_reg"/>
    <property type="match status" value="2"/>
</dbReference>
<reference evidence="22 23" key="1">
    <citation type="submission" date="2013-11" db="EMBL/GenBank/DDBJ databases">
        <title>Metagenomic analysis of a methanogenic consortium involved in long chain n-alkane degradation.</title>
        <authorList>
            <person name="Davidova I.A."/>
            <person name="Callaghan A.V."/>
            <person name="Wawrik B."/>
            <person name="Pruitt S."/>
            <person name="Marks C."/>
            <person name="Duncan K.E."/>
            <person name="Suflita J.M."/>
        </authorList>
    </citation>
    <scope>NUCLEOTIDE SEQUENCE [LARGE SCALE GENOMIC DNA]</scope>
    <source>
        <strain evidence="22 23">SPR</strain>
    </source>
</reference>
<evidence type="ECO:0000256" key="15">
    <source>
        <dbReference type="PROSITE-ProRule" id="PRU00169"/>
    </source>
</evidence>
<dbReference type="InterPro" id="IPR013656">
    <property type="entry name" value="PAS_4"/>
</dbReference>
<feature type="modified residue" description="4-aspartylphosphate" evidence="15">
    <location>
        <position position="1326"/>
    </location>
</feature>
<feature type="domain" description="PAC" evidence="20">
    <location>
        <begin position="791"/>
        <end position="846"/>
    </location>
</feature>
<dbReference type="Gene3D" id="3.40.50.2300">
    <property type="match status" value="2"/>
</dbReference>
<evidence type="ECO:0000256" key="3">
    <source>
        <dbReference type="ARBA" id="ARBA00012438"/>
    </source>
</evidence>
<feature type="modified residue" description="4-aspartylphosphate" evidence="15">
    <location>
        <position position="1184"/>
    </location>
</feature>
<dbReference type="Pfam" id="PF01627">
    <property type="entry name" value="Hpt"/>
    <property type="match status" value="1"/>
</dbReference>
<dbReference type="EC" id="2.7.13.3" evidence="3"/>
<dbReference type="CDD" id="cd16922">
    <property type="entry name" value="HATPase_EvgS-ArcB-TorS-like"/>
    <property type="match status" value="1"/>
</dbReference>
<feature type="domain" description="Response regulatory" evidence="18">
    <location>
        <begin position="1130"/>
        <end position="1251"/>
    </location>
</feature>
<dbReference type="PROSITE" id="PS50110">
    <property type="entry name" value="RESPONSE_REGULATORY"/>
    <property type="match status" value="2"/>
</dbReference>
<keyword evidence="7 16" id="KW-0812">Transmembrane</keyword>
<dbReference type="SUPFAM" id="SSF55785">
    <property type="entry name" value="PYP-like sensor domain (PAS domain)"/>
    <property type="match status" value="4"/>
</dbReference>
<evidence type="ECO:0000256" key="7">
    <source>
        <dbReference type="ARBA" id="ARBA00022692"/>
    </source>
</evidence>
<dbReference type="InterPro" id="IPR035965">
    <property type="entry name" value="PAS-like_dom_sf"/>
</dbReference>
<comment type="catalytic activity">
    <reaction evidence="1">
        <text>ATP + protein L-histidine = ADP + protein N-phospho-L-histidine.</text>
        <dbReference type="EC" id="2.7.13.3"/>
    </reaction>
</comment>
<dbReference type="InterPro" id="IPR000014">
    <property type="entry name" value="PAS"/>
</dbReference>
<feature type="domain" description="PAS" evidence="19">
    <location>
        <begin position="465"/>
        <end position="507"/>
    </location>
</feature>
<dbReference type="SMART" id="SM00091">
    <property type="entry name" value="PAS"/>
    <property type="match status" value="4"/>
</dbReference>
<evidence type="ECO:0000256" key="10">
    <source>
        <dbReference type="ARBA" id="ARBA00022840"/>
    </source>
</evidence>
<evidence type="ECO:0000256" key="14">
    <source>
        <dbReference type="PROSITE-ProRule" id="PRU00110"/>
    </source>
</evidence>
<dbReference type="Pfam" id="PF00512">
    <property type="entry name" value="HisKA"/>
    <property type="match status" value="1"/>
</dbReference>
<feature type="domain" description="PAC" evidence="20">
    <location>
        <begin position="545"/>
        <end position="603"/>
    </location>
</feature>
<name>A0A0D2GCS2_9BACT</name>
<evidence type="ECO:0000256" key="11">
    <source>
        <dbReference type="ARBA" id="ARBA00022989"/>
    </source>
</evidence>
<dbReference type="InterPro" id="IPR003661">
    <property type="entry name" value="HisK_dim/P_dom"/>
</dbReference>
<dbReference type="SMART" id="SM00086">
    <property type="entry name" value="PAC"/>
    <property type="match status" value="4"/>
</dbReference>
<keyword evidence="6" id="KW-0808">Transferase</keyword>
<keyword evidence="11 16" id="KW-1133">Transmembrane helix</keyword>
<evidence type="ECO:0000256" key="8">
    <source>
        <dbReference type="ARBA" id="ARBA00022741"/>
    </source>
</evidence>
<dbReference type="CDD" id="cd00130">
    <property type="entry name" value="PAS"/>
    <property type="match status" value="3"/>
</dbReference>
<evidence type="ECO:0000259" key="20">
    <source>
        <dbReference type="PROSITE" id="PS50113"/>
    </source>
</evidence>
<dbReference type="SUPFAM" id="SSF52172">
    <property type="entry name" value="CheY-like"/>
    <property type="match status" value="2"/>
</dbReference>
<dbReference type="Proteomes" id="UP000032233">
    <property type="component" value="Unassembled WGS sequence"/>
</dbReference>
<dbReference type="InterPro" id="IPR000700">
    <property type="entry name" value="PAS-assoc_C"/>
</dbReference>
<proteinExistence type="predicted"/>
<keyword evidence="5 15" id="KW-0597">Phosphoprotein</keyword>
<dbReference type="CDD" id="cd17546">
    <property type="entry name" value="REC_hyHK_CKI1_RcsC-like"/>
    <property type="match status" value="1"/>
</dbReference>
<dbReference type="PANTHER" id="PTHR45339">
    <property type="entry name" value="HYBRID SIGNAL TRANSDUCTION HISTIDINE KINASE J"/>
    <property type="match status" value="1"/>
</dbReference>
<evidence type="ECO:0000259" key="18">
    <source>
        <dbReference type="PROSITE" id="PS50110"/>
    </source>
</evidence>
<feature type="domain" description="PAS" evidence="19">
    <location>
        <begin position="723"/>
        <end position="792"/>
    </location>
</feature>
<dbReference type="OrthoDB" id="9758705at2"/>
<dbReference type="PROSITE" id="PS50894">
    <property type="entry name" value="HPT"/>
    <property type="match status" value="1"/>
</dbReference>
<keyword evidence="23" id="KW-1185">Reference proteome</keyword>
<keyword evidence="10" id="KW-0067">ATP-binding</keyword>
<dbReference type="FunFam" id="1.10.287.130:FF:000003">
    <property type="entry name" value="Histidine kinase"/>
    <property type="match status" value="1"/>
</dbReference>
<dbReference type="PRINTS" id="PR00344">
    <property type="entry name" value="BCTRLSENSOR"/>
</dbReference>
<feature type="domain" description="PAS" evidence="19">
    <location>
        <begin position="600"/>
        <end position="643"/>
    </location>
</feature>
<evidence type="ECO:0000256" key="4">
    <source>
        <dbReference type="ARBA" id="ARBA00022475"/>
    </source>
</evidence>
<feature type="domain" description="Histidine kinase" evidence="17">
    <location>
        <begin position="889"/>
        <end position="1110"/>
    </location>
</feature>
<feature type="domain" description="Response regulatory" evidence="18">
    <location>
        <begin position="1277"/>
        <end position="1396"/>
    </location>
</feature>
<dbReference type="SUPFAM" id="SSF55874">
    <property type="entry name" value="ATPase domain of HSP90 chaperone/DNA topoisomerase II/histidine kinase"/>
    <property type="match status" value="1"/>
</dbReference>
<evidence type="ECO:0000313" key="22">
    <source>
        <dbReference type="EMBL" id="KIX12752.1"/>
    </source>
</evidence>
<feature type="domain" description="HPt" evidence="21">
    <location>
        <begin position="1440"/>
        <end position="1536"/>
    </location>
</feature>
<dbReference type="STRING" id="1429043.X474_17035"/>
<protein>
    <recommendedName>
        <fullName evidence="3">histidine kinase</fullName>
        <ecNumber evidence="3">2.7.13.3</ecNumber>
    </recommendedName>
</protein>
<evidence type="ECO:0000256" key="2">
    <source>
        <dbReference type="ARBA" id="ARBA00004651"/>
    </source>
</evidence>
<dbReference type="InterPro" id="IPR036097">
    <property type="entry name" value="HisK_dim/P_sf"/>
</dbReference>
<evidence type="ECO:0000256" key="9">
    <source>
        <dbReference type="ARBA" id="ARBA00022777"/>
    </source>
</evidence>
<feature type="modified residue" description="Phosphohistidine" evidence="14">
    <location>
        <position position="1479"/>
    </location>
</feature>
<evidence type="ECO:0000259" key="17">
    <source>
        <dbReference type="PROSITE" id="PS50109"/>
    </source>
</evidence>
<keyword evidence="9 22" id="KW-0418">Kinase</keyword>
<feature type="transmembrane region" description="Helical" evidence="16">
    <location>
        <begin position="12"/>
        <end position="33"/>
    </location>
</feature>
<sequence length="1536" mass="172388">MNPMPISKIMGMILVAWLVAFCFVGSVITILGFSRTYEEYIQHAAASRLEDIVDSIRLYAQNRTLLLRDFVGLPLLKDTFGKPDGNMRQLSEYLDAITILGRKYRLIFINADGGVLHDTAPYWTKPDFALLKPVLKENTAQGWSVLEVGSYPCFLGLAVPVRRQGKVIGALLAMIPFSHVMGDLRLRQKIHNGRLTLFHGDKRLALIGDKLNGSTVTHEMGDLKIKLVYTANTADILQARNRLVSRVVLVLTLLAAFGGLAAFWVGKRLLVRPLSLLEAQVKEVGQEKKPEPPAKRPLIREIDFLFTGMRLMADQVLAKREALEQRVKARTADLRQANEALREREERIDKILAFLDVGIMMAEAQSGLIKEANWLALKMTGLTRETVLGRDWRSFFEGDLEISERIAEKGRAMRQEEWILLSACNREIPVLASLAVMEWGGEDHYLISFLDITERKKAQRELLESENRFRTLVEQSPLSMLILNVDGSMVSFNQAFKDIWGLDDDQLKYLKENYNIFEDNELAEKGVLEYVRKAFSGVSVHVPLIEYEAQVLSDLPGGVAGFRPLWVTSYFYPVKDTNGKIRQVVLTHEDVSARKNAEDELRLIRFAVDHSIDEAYIVHPDGSIAYANQIASRKLGYFKDELLKMSSLDINPEMSKETRVDFWQKLKRNGTINWRTSHQAKDGKTYPVESTCTFFEFEGDEYDCVFAKDISKRLQTEEKLRQSEEKYRLLFEQADVYASVCDLDGRFIMMNRYFARALGGEPRDFIGRAIYDLFPQDRDGLAASLAFVLETGESSRFENLVHFPTGKMWLLCNFQPVSDEKGRLREVQIISQDITKRKNAEFEVQKINQELEARVSARTSELTLTNSELAEAKEAAEAANRAKSIFLANMSHEIRTPLNGVMGMADLLTGTMLNNDQAEYVDAIKSSSGALLTVINDILDFSKIEAGKLTLEYINFGLREVLYDTLRPLAPKAHAKGLEMIIHVSTDTPDHVVGDSARLRQIILNLVNNALKFTSRGEVLLEVAPIDADEYQARIGFRVSDTGIGIPEEKKGYIFQPFVQADGSITRRYGGTGLGLAITHQLVELMGGKLDFSSQEGKGSSFAFELDFRLAPGPSPVSVMSDKSLFKGKKVLVVDDNQTNRRILMETLFMWEIEAHEAQSVSSALAMIDNAHQGKQDFELVLADWHMPYMDGGALIRAMQESEHGARIPIIVLTSVDDRETTAVKDVPALFASLIKPVNPEELMNTIAQTWKAGRPVKQDRPMAEALKKMKTGRSLKILLVEDMPVNQKVACRMLEGFGHSPKVAQNGLDALNILEEQTFDLILMDVQMPLMDGLEATRMIRQSEAGQDGGHIPIIAMTAHAMKGDKERCLEAGMDGYVSKPFDPAELFEVIERFGANKQAVLGGDSGIAKPDLSAAQNFPDPGEYTLDMDQLMVTFSGDRDFLKENISLFFQGADQKIEEIKTGLNEKDLEKVYKLSHALKGTIGYFDKGSVFDAAISLVQSAKDGDMSHSLQDFEILKSWIKTLNKALRGMFED</sequence>
<dbReference type="SUPFAM" id="SSF47384">
    <property type="entry name" value="Homodimeric domain of signal transducing histidine kinase"/>
    <property type="match status" value="1"/>
</dbReference>
<dbReference type="InterPro" id="IPR011006">
    <property type="entry name" value="CheY-like_superfamily"/>
</dbReference>
<dbReference type="Gene3D" id="1.10.287.130">
    <property type="match status" value="1"/>
</dbReference>
<dbReference type="Pfam" id="PF02518">
    <property type="entry name" value="HATPase_c"/>
    <property type="match status" value="1"/>
</dbReference>
<dbReference type="Pfam" id="PF08448">
    <property type="entry name" value="PAS_4"/>
    <property type="match status" value="1"/>
</dbReference>
<dbReference type="FunCoup" id="A0A0D2GCS2">
    <property type="interactions" value="294"/>
</dbReference>
<comment type="caution">
    <text evidence="22">The sequence shown here is derived from an EMBL/GenBank/DDBJ whole genome shotgun (WGS) entry which is preliminary data.</text>
</comment>
<evidence type="ECO:0000259" key="21">
    <source>
        <dbReference type="PROSITE" id="PS50894"/>
    </source>
</evidence>
<dbReference type="PROSITE" id="PS50113">
    <property type="entry name" value="PAC"/>
    <property type="match status" value="2"/>
</dbReference>
<dbReference type="CDD" id="cd00082">
    <property type="entry name" value="HisKA"/>
    <property type="match status" value="1"/>
</dbReference>
<gene>
    <name evidence="22" type="ORF">X474_17035</name>
</gene>
<dbReference type="Gene3D" id="1.20.120.160">
    <property type="entry name" value="HPT domain"/>
    <property type="match status" value="1"/>
</dbReference>
<feature type="transmembrane region" description="Helical" evidence="16">
    <location>
        <begin position="247"/>
        <end position="266"/>
    </location>
</feature>
<dbReference type="SMART" id="SM00388">
    <property type="entry name" value="HisKA"/>
    <property type="match status" value="1"/>
</dbReference>
<dbReference type="SMART" id="SM00448">
    <property type="entry name" value="REC"/>
    <property type="match status" value="2"/>
</dbReference>
<evidence type="ECO:0000256" key="1">
    <source>
        <dbReference type="ARBA" id="ARBA00000085"/>
    </source>
</evidence>
<evidence type="ECO:0000256" key="12">
    <source>
        <dbReference type="ARBA" id="ARBA00023012"/>
    </source>
</evidence>
<dbReference type="InterPro" id="IPR008207">
    <property type="entry name" value="Sig_transdc_His_kin_Hpt_dom"/>
</dbReference>
<evidence type="ECO:0000256" key="5">
    <source>
        <dbReference type="ARBA" id="ARBA00022553"/>
    </source>
</evidence>
<dbReference type="PANTHER" id="PTHR45339:SF1">
    <property type="entry name" value="HYBRID SIGNAL TRANSDUCTION HISTIDINE KINASE J"/>
    <property type="match status" value="1"/>
</dbReference>
<evidence type="ECO:0000256" key="6">
    <source>
        <dbReference type="ARBA" id="ARBA00022679"/>
    </source>
</evidence>
<organism evidence="22 23">
    <name type="scientific">Dethiosulfatarculus sandiegensis</name>
    <dbReference type="NCBI Taxonomy" id="1429043"/>
    <lineage>
        <taxon>Bacteria</taxon>
        <taxon>Pseudomonadati</taxon>
        <taxon>Thermodesulfobacteriota</taxon>
        <taxon>Desulfarculia</taxon>
        <taxon>Desulfarculales</taxon>
        <taxon>Desulfarculaceae</taxon>
        <taxon>Dethiosulfatarculus</taxon>
    </lineage>
</organism>
<dbReference type="Pfam" id="PF13426">
    <property type="entry name" value="PAS_9"/>
    <property type="match status" value="2"/>
</dbReference>
<dbReference type="Gene3D" id="3.30.450.20">
    <property type="entry name" value="PAS domain"/>
    <property type="match status" value="4"/>
</dbReference>
<dbReference type="Pfam" id="PF13188">
    <property type="entry name" value="PAS_8"/>
    <property type="match status" value="1"/>
</dbReference>
<dbReference type="SMART" id="SM00387">
    <property type="entry name" value="HATPase_c"/>
    <property type="match status" value="1"/>
</dbReference>